<dbReference type="Gene3D" id="3.30.70.1280">
    <property type="entry name" value="SP0830-like domains"/>
    <property type="match status" value="1"/>
</dbReference>
<dbReference type="EMBL" id="JH767246">
    <property type="protein sequence ID" value="EQC26003.1"/>
    <property type="molecule type" value="Genomic_DNA"/>
</dbReference>
<dbReference type="RefSeq" id="XP_008620571.1">
    <property type="nucleotide sequence ID" value="XM_008622349.1"/>
</dbReference>
<gene>
    <name evidence="1" type="ORF">SDRG_16150</name>
</gene>
<dbReference type="InParanoid" id="T0R1X8"/>
<reference evidence="1 2" key="1">
    <citation type="submission" date="2012-04" db="EMBL/GenBank/DDBJ databases">
        <title>The Genome Sequence of Saprolegnia declina VS20.</title>
        <authorList>
            <consortium name="The Broad Institute Genome Sequencing Platform"/>
            <person name="Russ C."/>
            <person name="Nusbaum C."/>
            <person name="Tyler B."/>
            <person name="van West P."/>
            <person name="Dieguez-Uribeondo J."/>
            <person name="de Bruijn I."/>
            <person name="Tripathy S."/>
            <person name="Jiang R."/>
            <person name="Young S.K."/>
            <person name="Zeng Q."/>
            <person name="Gargeya S."/>
            <person name="Fitzgerald M."/>
            <person name="Haas B."/>
            <person name="Abouelleil A."/>
            <person name="Alvarado L."/>
            <person name="Arachchi H.M."/>
            <person name="Berlin A."/>
            <person name="Chapman S.B."/>
            <person name="Goldberg J."/>
            <person name="Griggs A."/>
            <person name="Gujja S."/>
            <person name="Hansen M."/>
            <person name="Howarth C."/>
            <person name="Imamovic A."/>
            <person name="Larimer J."/>
            <person name="McCowen C."/>
            <person name="Montmayeur A."/>
            <person name="Murphy C."/>
            <person name="Neiman D."/>
            <person name="Pearson M."/>
            <person name="Priest M."/>
            <person name="Roberts A."/>
            <person name="Saif S."/>
            <person name="Shea T."/>
            <person name="Sisk P."/>
            <person name="Sykes S."/>
            <person name="Wortman J."/>
            <person name="Nusbaum C."/>
            <person name="Birren B."/>
        </authorList>
    </citation>
    <scope>NUCLEOTIDE SEQUENCE [LARGE SCALE GENOMIC DNA]</scope>
    <source>
        <strain evidence="1 2">VS20</strain>
    </source>
</reference>
<dbReference type="STRING" id="1156394.T0R1X8"/>
<sequence>MGKRKATTDDVPAMTTTKKAKGASPDWQVAFLRAVNVGGRVVKMAAIAAHFRAMGFHDVSTFLASGNVLFDANGAPSEDLEGRIESYLSDHVGFEIPVMVRSKAQLDELVAYVDAHAPPAASTIHAMFGKATFSDDHVALATTWATATDSFALGTADTLVWFAETTMSKSPCFNKPFEKLVGTALTLRNMNTVRRVLAKLV</sequence>
<dbReference type="OrthoDB" id="109291at2759"/>
<dbReference type="OMA" id="MNTVRRV"/>
<keyword evidence="2" id="KW-1185">Reference proteome</keyword>
<name>T0R1X8_SAPDV</name>
<dbReference type="PANTHER" id="PTHR36439">
    <property type="entry name" value="BLL4334 PROTEIN"/>
    <property type="match status" value="1"/>
</dbReference>
<dbReference type="VEuPathDB" id="FungiDB:SDRG_16150"/>
<dbReference type="PANTHER" id="PTHR36439:SF1">
    <property type="entry name" value="DUF1697 DOMAIN-CONTAINING PROTEIN"/>
    <property type="match status" value="1"/>
</dbReference>
<dbReference type="AlphaFoldDB" id="T0R1X8"/>
<organism evidence="1 2">
    <name type="scientific">Saprolegnia diclina (strain VS20)</name>
    <dbReference type="NCBI Taxonomy" id="1156394"/>
    <lineage>
        <taxon>Eukaryota</taxon>
        <taxon>Sar</taxon>
        <taxon>Stramenopiles</taxon>
        <taxon>Oomycota</taxon>
        <taxon>Saprolegniomycetes</taxon>
        <taxon>Saprolegniales</taxon>
        <taxon>Saprolegniaceae</taxon>
        <taxon>Saprolegnia</taxon>
    </lineage>
</organism>
<dbReference type="InterPro" id="IPR012545">
    <property type="entry name" value="DUF1697"/>
</dbReference>
<accession>T0R1X8</accession>
<dbReference type="PIRSF" id="PIRSF008502">
    <property type="entry name" value="UCP008502"/>
    <property type="match status" value="1"/>
</dbReference>
<evidence type="ECO:0000313" key="2">
    <source>
        <dbReference type="Proteomes" id="UP000030762"/>
    </source>
</evidence>
<dbReference type="Proteomes" id="UP000030762">
    <property type="component" value="Unassembled WGS sequence"/>
</dbReference>
<dbReference type="SUPFAM" id="SSF160379">
    <property type="entry name" value="SP0830-like"/>
    <property type="match status" value="1"/>
</dbReference>
<proteinExistence type="predicted"/>
<dbReference type="GeneID" id="19956877"/>
<evidence type="ECO:0000313" key="1">
    <source>
        <dbReference type="EMBL" id="EQC26003.1"/>
    </source>
</evidence>
<evidence type="ECO:0008006" key="3">
    <source>
        <dbReference type="Google" id="ProtNLM"/>
    </source>
</evidence>
<protein>
    <recommendedName>
        <fullName evidence="3">DUF1697 domain-containing protein</fullName>
    </recommendedName>
</protein>
<dbReference type="Pfam" id="PF08002">
    <property type="entry name" value="DUF1697"/>
    <property type="match status" value="1"/>
</dbReference>
<dbReference type="eggNOG" id="ENOG502ST9G">
    <property type="taxonomic scope" value="Eukaryota"/>
</dbReference>